<dbReference type="EMBL" id="JACACB010000078">
    <property type="protein sequence ID" value="MCO8299242.1"/>
    <property type="molecule type" value="Genomic_DNA"/>
</dbReference>
<proteinExistence type="predicted"/>
<protein>
    <submittedName>
        <fullName evidence="2">Uncharacterized protein</fullName>
    </submittedName>
</protein>
<feature type="non-terminal residue" evidence="2">
    <location>
        <position position="1"/>
    </location>
</feature>
<reference evidence="2" key="1">
    <citation type="submission" date="2020-06" db="EMBL/GenBank/DDBJ databases">
        <authorList>
            <person name="Link T."/>
            <person name="Ehrmann M."/>
        </authorList>
    </citation>
    <scope>NUCLEOTIDE SEQUENCE</scope>
    <source>
        <strain evidence="2">TMW 2.2257</strain>
    </source>
</reference>
<accession>A0AB35HT06</accession>
<comment type="caution">
    <text evidence="2">The sequence shown here is derived from an EMBL/GenBank/DDBJ whole genome shotgun (WGS) entry which is preliminary data.</text>
</comment>
<organism evidence="2 3">
    <name type="scientific">Tetragenococcus halophilus</name>
    <name type="common">Pediococcus halophilus</name>
    <dbReference type="NCBI Taxonomy" id="51669"/>
    <lineage>
        <taxon>Bacteria</taxon>
        <taxon>Bacillati</taxon>
        <taxon>Bacillota</taxon>
        <taxon>Bacilli</taxon>
        <taxon>Lactobacillales</taxon>
        <taxon>Enterococcaceae</taxon>
        <taxon>Tetragenococcus</taxon>
    </lineage>
</organism>
<reference evidence="2" key="2">
    <citation type="journal article" date="2021" name="BMC Microbiol.">
        <title>The diversity among the species Tetragenococcus halophilus including new isolates from a lupine seed fermentation.</title>
        <authorList>
            <person name="Link T."/>
            <person name="Vogel R.F."/>
            <person name="Ehrmann M.A."/>
        </authorList>
    </citation>
    <scope>NUCLEOTIDE SEQUENCE</scope>
    <source>
        <strain evidence="2">TMW 2.2257</strain>
    </source>
</reference>
<evidence type="ECO:0000256" key="1">
    <source>
        <dbReference type="SAM" id="MobiDB-lite"/>
    </source>
</evidence>
<feature type="region of interest" description="Disordered" evidence="1">
    <location>
        <begin position="114"/>
        <end position="154"/>
    </location>
</feature>
<evidence type="ECO:0000313" key="3">
    <source>
        <dbReference type="Proteomes" id="UP001057280"/>
    </source>
</evidence>
<dbReference type="Proteomes" id="UP001057280">
    <property type="component" value="Unassembled WGS sequence"/>
</dbReference>
<gene>
    <name evidence="2" type="ORF">HXW75_12445</name>
</gene>
<sequence length="154" mass="17339">ELKLKGSQEFIDKEKEAFLQKLPELIELQTAQPVDSDTSISDTEIKAEKDFSAGEKENVFVYESIVEFLNSHDFSTQKEMVLGMAYFIDCVQQDSPVITGKINALFDEARQKKPNTSDNLNKLVKSGDLMPISGNKGSYKLSKQGMDTVDQRHK</sequence>
<name>A0AB35HT06_TETHA</name>
<evidence type="ECO:0000313" key="2">
    <source>
        <dbReference type="EMBL" id="MCO8299242.1"/>
    </source>
</evidence>
<dbReference type="AlphaFoldDB" id="A0AB35HT06"/>
<dbReference type="RefSeq" id="WP_253210415.1">
    <property type="nucleotide sequence ID" value="NZ_JACACB010000078.1"/>
</dbReference>